<dbReference type="EMBL" id="NHYD01001644">
    <property type="protein sequence ID" value="PPQ90362.1"/>
    <property type="molecule type" value="Genomic_DNA"/>
</dbReference>
<name>A0A409XHX2_PSICY</name>
<sequence length="592" mass="67176">MASPSVCICCISAEEVNRTGLLDACEREDGEPCSFCKEHTDLDAQLIIAKQTVERLLDRRRSIRTKINKCHDTVTSKLPVEIVSPIFELSLSDMWVSGQFDAWNDDKKPVMGIKQVDSGPLFLGSICQSWRDIAWSTPSLWTVIHTSVPQRENIHGRVTVDILSAWMERSGQLPLSVHFSGNRDSWASAWGNDRGWAPTCEVAKLNQQFIDLVNQHSGRWEHLKISNMHASVVNLRCTNSQCAPRLRTLRVEDPKEPTSLFAYMSTIPHLESVTIIHSGMNAMDIQWNCVTNVFIKAIGLEPGFALLELAPQLVHFKWEIVITERSWTLGWVQQSSPFSTDSPQVVHHALQSLEICSTMVYPANSLPSLTIFFNKFNFPHLTEYKINTYSDFPWDSFLAHIRHSSCPLTTLAIGKTNILYQTLIEILKEMPLLRKLQLKSNTSAANYEFELFYLLSSTSIYDTSINTVGAIQGQFLPELKILEFARINYRDEKADSVFWGCLPDIVGSISQINNPKRRPLNKLRISWLALLKNGESVDSTFYEERIIKKEPLTRLLKLAEAGVVLDLRDSTLQFDLLKISMQYHGMVSDIEA</sequence>
<proteinExistence type="predicted"/>
<protein>
    <recommendedName>
        <fullName evidence="3">F-box domain-containing protein</fullName>
    </recommendedName>
</protein>
<evidence type="ECO:0008006" key="3">
    <source>
        <dbReference type="Google" id="ProtNLM"/>
    </source>
</evidence>
<comment type="caution">
    <text evidence="1">The sequence shown here is derived from an EMBL/GenBank/DDBJ whole genome shotgun (WGS) entry which is preliminary data.</text>
</comment>
<gene>
    <name evidence="1" type="ORF">CVT25_007764</name>
</gene>
<dbReference type="OrthoDB" id="3022108at2759"/>
<evidence type="ECO:0000313" key="2">
    <source>
        <dbReference type="Proteomes" id="UP000283269"/>
    </source>
</evidence>
<dbReference type="Proteomes" id="UP000283269">
    <property type="component" value="Unassembled WGS sequence"/>
</dbReference>
<dbReference type="InterPro" id="IPR032675">
    <property type="entry name" value="LRR_dom_sf"/>
</dbReference>
<dbReference type="Gene3D" id="3.80.10.10">
    <property type="entry name" value="Ribonuclease Inhibitor"/>
    <property type="match status" value="1"/>
</dbReference>
<evidence type="ECO:0000313" key="1">
    <source>
        <dbReference type="EMBL" id="PPQ90362.1"/>
    </source>
</evidence>
<accession>A0A409XHX2</accession>
<organism evidence="1 2">
    <name type="scientific">Psilocybe cyanescens</name>
    <dbReference type="NCBI Taxonomy" id="93625"/>
    <lineage>
        <taxon>Eukaryota</taxon>
        <taxon>Fungi</taxon>
        <taxon>Dikarya</taxon>
        <taxon>Basidiomycota</taxon>
        <taxon>Agaricomycotina</taxon>
        <taxon>Agaricomycetes</taxon>
        <taxon>Agaricomycetidae</taxon>
        <taxon>Agaricales</taxon>
        <taxon>Agaricineae</taxon>
        <taxon>Strophariaceae</taxon>
        <taxon>Psilocybe</taxon>
    </lineage>
</organism>
<keyword evidence="2" id="KW-1185">Reference proteome</keyword>
<reference evidence="1 2" key="1">
    <citation type="journal article" date="2018" name="Evol. Lett.">
        <title>Horizontal gene cluster transfer increased hallucinogenic mushroom diversity.</title>
        <authorList>
            <person name="Reynolds H.T."/>
            <person name="Vijayakumar V."/>
            <person name="Gluck-Thaler E."/>
            <person name="Korotkin H.B."/>
            <person name="Matheny P.B."/>
            <person name="Slot J.C."/>
        </authorList>
    </citation>
    <scope>NUCLEOTIDE SEQUENCE [LARGE SCALE GENOMIC DNA]</scope>
    <source>
        <strain evidence="1 2">2631</strain>
    </source>
</reference>
<dbReference type="STRING" id="93625.A0A409XHX2"/>
<dbReference type="AlphaFoldDB" id="A0A409XHX2"/>
<dbReference type="InParanoid" id="A0A409XHX2"/>